<gene>
    <name evidence="1" type="ORF">NDU88_003912</name>
</gene>
<accession>A0AAV7UHK2</accession>
<evidence type="ECO:0000313" key="1">
    <source>
        <dbReference type="EMBL" id="KAJ1187133.1"/>
    </source>
</evidence>
<keyword evidence="2" id="KW-1185">Reference proteome</keyword>
<comment type="caution">
    <text evidence="1">The sequence shown here is derived from an EMBL/GenBank/DDBJ whole genome shotgun (WGS) entry which is preliminary data.</text>
</comment>
<sequence>MELKACCYTSLEEYALQRLQGRHYEQEEKAEHLLAAQLRQQETSLAMPAIRAPDGMILTHPPYIAGAFGHFYQTLYAPESGENHN</sequence>
<dbReference type="EMBL" id="JANPWB010000005">
    <property type="protein sequence ID" value="KAJ1187133.1"/>
    <property type="molecule type" value="Genomic_DNA"/>
</dbReference>
<reference evidence="1" key="1">
    <citation type="journal article" date="2022" name="bioRxiv">
        <title>Sequencing and chromosome-scale assembly of the giantPleurodeles waltlgenome.</title>
        <authorList>
            <person name="Brown T."/>
            <person name="Elewa A."/>
            <person name="Iarovenko S."/>
            <person name="Subramanian E."/>
            <person name="Araus A.J."/>
            <person name="Petzold A."/>
            <person name="Susuki M."/>
            <person name="Suzuki K.-i.T."/>
            <person name="Hayashi T."/>
            <person name="Toyoda A."/>
            <person name="Oliveira C."/>
            <person name="Osipova E."/>
            <person name="Leigh N.D."/>
            <person name="Simon A."/>
            <person name="Yun M.H."/>
        </authorList>
    </citation>
    <scope>NUCLEOTIDE SEQUENCE</scope>
    <source>
        <strain evidence="1">20211129_DDA</strain>
        <tissue evidence="1">Liver</tissue>
    </source>
</reference>
<organism evidence="1 2">
    <name type="scientific">Pleurodeles waltl</name>
    <name type="common">Iberian ribbed newt</name>
    <dbReference type="NCBI Taxonomy" id="8319"/>
    <lineage>
        <taxon>Eukaryota</taxon>
        <taxon>Metazoa</taxon>
        <taxon>Chordata</taxon>
        <taxon>Craniata</taxon>
        <taxon>Vertebrata</taxon>
        <taxon>Euteleostomi</taxon>
        <taxon>Amphibia</taxon>
        <taxon>Batrachia</taxon>
        <taxon>Caudata</taxon>
        <taxon>Salamandroidea</taxon>
        <taxon>Salamandridae</taxon>
        <taxon>Pleurodelinae</taxon>
        <taxon>Pleurodeles</taxon>
    </lineage>
</organism>
<name>A0AAV7UHK2_PLEWA</name>
<dbReference type="AlphaFoldDB" id="A0AAV7UHK2"/>
<protein>
    <submittedName>
        <fullName evidence="1">Uncharacterized protein</fullName>
    </submittedName>
</protein>
<evidence type="ECO:0000313" key="2">
    <source>
        <dbReference type="Proteomes" id="UP001066276"/>
    </source>
</evidence>
<proteinExistence type="predicted"/>
<dbReference type="Proteomes" id="UP001066276">
    <property type="component" value="Chromosome 3_1"/>
</dbReference>